<comment type="subcellular location">
    <subcellularLocation>
        <location evidence="1">Periplasm</location>
    </subcellularLocation>
</comment>
<dbReference type="PRINTS" id="PR00909">
    <property type="entry name" value="SPERMDNBNDNG"/>
</dbReference>
<proteinExistence type="predicted"/>
<dbReference type="PANTHER" id="PTHR30222">
    <property type="entry name" value="SPERMIDINE/PUTRESCINE-BINDING PERIPLASMIC PROTEIN"/>
    <property type="match status" value="1"/>
</dbReference>
<dbReference type="EMBL" id="FWZX01000002">
    <property type="protein sequence ID" value="SME99392.1"/>
    <property type="molecule type" value="Genomic_DNA"/>
</dbReference>
<dbReference type="Proteomes" id="UP000192917">
    <property type="component" value="Unassembled WGS sequence"/>
</dbReference>
<sequence length="411" mass="46015">MSKRSNSGRTIDPALLRGLTEARVSRRGLLQAGALGLGMAALGPLAARTARAAERDWEAWWKQQKPTDELVFANWPYYIDVADKGAKNPSLDDFTKASGIKVKYLEVIQGNAPFYAKIAPVLKAGQSIGYDLMVMTNTWQLTELVMQDWLVPLWKEKLPNFKKYASPSVVSPDYDKGNRYTLAWQSGFTGIAYNPKLTKREITSIDDLWDPAFAGHVGMMSDITELGSVALLKLGIDPAKSTKADWEKAAKVLKEQKDKGLVRQYYDQSYITALEHGDTWISQAWSGDVFQANAKGFKDLKFVAPKEGVMLWHDNMMIPVGAKNPLSALAWMNFYYTPKTAALIEDYVNYVCPVPDAKDVILKDLQDPDVANSVLVFPTEAMYAKAHDFYTFKSYAEYQSWNSVFTPIIQG</sequence>
<dbReference type="GO" id="GO:0019808">
    <property type="term" value="F:polyamine binding"/>
    <property type="evidence" value="ECO:0007669"/>
    <property type="project" value="InterPro"/>
</dbReference>
<keyword evidence="4" id="KW-0574">Periplasm</keyword>
<evidence type="ECO:0000313" key="6">
    <source>
        <dbReference type="Proteomes" id="UP000192917"/>
    </source>
</evidence>
<dbReference type="STRING" id="560819.SAMN05428998_102272"/>
<dbReference type="CDD" id="cd13590">
    <property type="entry name" value="PBP2_PotD_PotF_like"/>
    <property type="match status" value="1"/>
</dbReference>
<dbReference type="InterPro" id="IPR001188">
    <property type="entry name" value="Sperm_putr-bd"/>
</dbReference>
<evidence type="ECO:0000313" key="5">
    <source>
        <dbReference type="EMBL" id="SME99392.1"/>
    </source>
</evidence>
<dbReference type="InterPro" id="IPR006059">
    <property type="entry name" value="SBP"/>
</dbReference>
<organism evidence="5 6">
    <name type="scientific">Tistlia consotensis USBA 355</name>
    <dbReference type="NCBI Taxonomy" id="560819"/>
    <lineage>
        <taxon>Bacteria</taxon>
        <taxon>Pseudomonadati</taxon>
        <taxon>Pseudomonadota</taxon>
        <taxon>Alphaproteobacteria</taxon>
        <taxon>Rhodospirillales</taxon>
        <taxon>Rhodovibrionaceae</taxon>
        <taxon>Tistlia</taxon>
    </lineage>
</organism>
<keyword evidence="6" id="KW-1185">Reference proteome</keyword>
<dbReference type="PROSITE" id="PS51318">
    <property type="entry name" value="TAT"/>
    <property type="match status" value="1"/>
</dbReference>
<protein>
    <submittedName>
        <fullName evidence="5">Spermidine/putrescine transport system substrate-binding protein</fullName>
    </submittedName>
</protein>
<evidence type="ECO:0000256" key="1">
    <source>
        <dbReference type="ARBA" id="ARBA00004418"/>
    </source>
</evidence>
<evidence type="ECO:0000256" key="3">
    <source>
        <dbReference type="ARBA" id="ARBA00022729"/>
    </source>
</evidence>
<evidence type="ECO:0000256" key="2">
    <source>
        <dbReference type="ARBA" id="ARBA00022448"/>
    </source>
</evidence>
<dbReference type="PANTHER" id="PTHR30222:SF17">
    <property type="entry name" value="SPERMIDINE_PUTRESCINE-BINDING PERIPLASMIC PROTEIN"/>
    <property type="match status" value="1"/>
</dbReference>
<dbReference type="RefSeq" id="WP_085121340.1">
    <property type="nucleotide sequence ID" value="NZ_FWZX01000002.1"/>
</dbReference>
<gene>
    <name evidence="5" type="ORF">SAMN05428998_102272</name>
</gene>
<evidence type="ECO:0000256" key="4">
    <source>
        <dbReference type="ARBA" id="ARBA00022764"/>
    </source>
</evidence>
<dbReference type="Gene3D" id="3.40.190.10">
    <property type="entry name" value="Periplasmic binding protein-like II"/>
    <property type="match status" value="2"/>
</dbReference>
<dbReference type="InterPro" id="IPR006311">
    <property type="entry name" value="TAT_signal"/>
</dbReference>
<keyword evidence="2" id="KW-0813">Transport</keyword>
<name>A0A1Y6B943_9PROT</name>
<dbReference type="SUPFAM" id="SSF53850">
    <property type="entry name" value="Periplasmic binding protein-like II"/>
    <property type="match status" value="1"/>
</dbReference>
<dbReference type="GO" id="GO:0015846">
    <property type="term" value="P:polyamine transport"/>
    <property type="evidence" value="ECO:0007669"/>
    <property type="project" value="InterPro"/>
</dbReference>
<dbReference type="GO" id="GO:0042597">
    <property type="term" value="C:periplasmic space"/>
    <property type="evidence" value="ECO:0007669"/>
    <property type="project" value="UniProtKB-SubCell"/>
</dbReference>
<accession>A0A1Y6B943</accession>
<dbReference type="AlphaFoldDB" id="A0A1Y6B943"/>
<reference evidence="5 6" key="1">
    <citation type="submission" date="2017-04" db="EMBL/GenBank/DDBJ databases">
        <authorList>
            <person name="Afonso C.L."/>
            <person name="Miller P.J."/>
            <person name="Scott M.A."/>
            <person name="Spackman E."/>
            <person name="Goraichik I."/>
            <person name="Dimitrov K.M."/>
            <person name="Suarez D.L."/>
            <person name="Swayne D.E."/>
        </authorList>
    </citation>
    <scope>NUCLEOTIDE SEQUENCE [LARGE SCALE GENOMIC DNA]</scope>
    <source>
        <strain evidence="5 6">USBA 355</strain>
    </source>
</reference>
<dbReference type="Pfam" id="PF13416">
    <property type="entry name" value="SBP_bac_8"/>
    <property type="match status" value="1"/>
</dbReference>
<keyword evidence="3" id="KW-0732">Signal</keyword>